<accession>X1UNY5</accession>
<dbReference type="AlphaFoldDB" id="X1UNY5"/>
<feature type="non-terminal residue" evidence="1">
    <location>
        <position position="1"/>
    </location>
</feature>
<protein>
    <submittedName>
        <fullName evidence="1">Uncharacterized protein</fullName>
    </submittedName>
</protein>
<name>X1UNY5_9ZZZZ</name>
<sequence length="111" mass="13323">DNMNIFRKIKFNRRHTPGKDPRMAQAKQWIEEMANGPYYIVPTHTWTQQERDKFIVRNHFSLMFDPDHEDDLSFGFLIREFPTFLKTGYGYKRERRFGDLGTAHQGRRSPS</sequence>
<comment type="caution">
    <text evidence="1">The sequence shown here is derived from an EMBL/GenBank/DDBJ whole genome shotgun (WGS) entry which is preliminary data.</text>
</comment>
<organism evidence="1">
    <name type="scientific">marine sediment metagenome</name>
    <dbReference type="NCBI Taxonomy" id="412755"/>
    <lineage>
        <taxon>unclassified sequences</taxon>
        <taxon>metagenomes</taxon>
        <taxon>ecological metagenomes</taxon>
    </lineage>
</organism>
<reference evidence="1" key="1">
    <citation type="journal article" date="2014" name="Front. Microbiol.">
        <title>High frequency of phylogenetically diverse reductive dehalogenase-homologous genes in deep subseafloor sedimentary metagenomes.</title>
        <authorList>
            <person name="Kawai M."/>
            <person name="Futagami T."/>
            <person name="Toyoda A."/>
            <person name="Takaki Y."/>
            <person name="Nishi S."/>
            <person name="Hori S."/>
            <person name="Arai W."/>
            <person name="Tsubouchi T."/>
            <person name="Morono Y."/>
            <person name="Uchiyama I."/>
            <person name="Ito T."/>
            <person name="Fujiyama A."/>
            <person name="Inagaki F."/>
            <person name="Takami H."/>
        </authorList>
    </citation>
    <scope>NUCLEOTIDE SEQUENCE</scope>
    <source>
        <strain evidence="1">Expedition CK06-06</strain>
    </source>
</reference>
<gene>
    <name evidence="1" type="ORF">S12H4_61269</name>
</gene>
<proteinExistence type="predicted"/>
<evidence type="ECO:0000313" key="1">
    <source>
        <dbReference type="EMBL" id="GAJ19219.1"/>
    </source>
</evidence>
<dbReference type="EMBL" id="BARW01040613">
    <property type="protein sequence ID" value="GAJ19219.1"/>
    <property type="molecule type" value="Genomic_DNA"/>
</dbReference>